<dbReference type="GO" id="GO:0009432">
    <property type="term" value="P:SOS response"/>
    <property type="evidence" value="ECO:0007669"/>
    <property type="project" value="TreeGrafter"/>
</dbReference>
<keyword evidence="11" id="KW-1185">Reference proteome</keyword>
<dbReference type="EMBL" id="CP072110">
    <property type="protein sequence ID" value="QTH64774.1"/>
    <property type="molecule type" value="Genomic_DNA"/>
</dbReference>
<comment type="catalytic activity">
    <reaction evidence="6 7">
        <text>DNA(n) + a 2'-deoxyribonucleoside 5'-triphosphate = DNA(n+1) + diphosphate</text>
        <dbReference type="Rhea" id="RHEA:22508"/>
        <dbReference type="Rhea" id="RHEA-COMP:17339"/>
        <dbReference type="Rhea" id="RHEA-COMP:17340"/>
        <dbReference type="ChEBI" id="CHEBI:33019"/>
        <dbReference type="ChEBI" id="CHEBI:61560"/>
        <dbReference type="ChEBI" id="CHEBI:173112"/>
        <dbReference type="EC" id="2.7.7.7"/>
    </reaction>
</comment>
<dbReference type="KEGG" id="psym:J1N51_04745"/>
<dbReference type="GO" id="GO:0008296">
    <property type="term" value="F:3'-5'-DNA exonuclease activity"/>
    <property type="evidence" value="ECO:0007669"/>
    <property type="project" value="TreeGrafter"/>
</dbReference>
<dbReference type="PANTHER" id="PTHR10322:SF23">
    <property type="entry name" value="DNA POLYMERASE DELTA CATALYTIC SUBUNIT"/>
    <property type="match status" value="1"/>
</dbReference>
<dbReference type="Pfam" id="PF00136">
    <property type="entry name" value="DNA_pol_B"/>
    <property type="match status" value="1"/>
</dbReference>
<evidence type="ECO:0000313" key="11">
    <source>
        <dbReference type="Proteomes" id="UP000682739"/>
    </source>
</evidence>
<dbReference type="GO" id="GO:0045004">
    <property type="term" value="P:DNA replication proofreading"/>
    <property type="evidence" value="ECO:0007669"/>
    <property type="project" value="TreeGrafter"/>
</dbReference>
<evidence type="ECO:0000256" key="2">
    <source>
        <dbReference type="ARBA" id="ARBA00022679"/>
    </source>
</evidence>
<dbReference type="Proteomes" id="UP000682739">
    <property type="component" value="Chromosome"/>
</dbReference>
<proteinExistence type="inferred from homology"/>
<name>A0A975DD56_9GAMM</name>
<dbReference type="Pfam" id="PF03104">
    <property type="entry name" value="DNA_pol_B_exo1"/>
    <property type="match status" value="1"/>
</dbReference>
<dbReference type="SMART" id="SM00486">
    <property type="entry name" value="POLBc"/>
    <property type="match status" value="1"/>
</dbReference>
<comment type="similarity">
    <text evidence="1 7">Belongs to the DNA polymerase type-B family.</text>
</comment>
<dbReference type="InterPro" id="IPR043502">
    <property type="entry name" value="DNA/RNA_pol_sf"/>
</dbReference>
<evidence type="ECO:0000256" key="3">
    <source>
        <dbReference type="ARBA" id="ARBA00022695"/>
    </source>
</evidence>
<evidence type="ECO:0000259" key="9">
    <source>
        <dbReference type="Pfam" id="PF03104"/>
    </source>
</evidence>
<dbReference type="InterPro" id="IPR006172">
    <property type="entry name" value="DNA-dir_DNA_pol_B"/>
</dbReference>
<dbReference type="PANTHER" id="PTHR10322">
    <property type="entry name" value="DNA POLYMERASE CATALYTIC SUBUNIT"/>
    <property type="match status" value="1"/>
</dbReference>
<dbReference type="InterPro" id="IPR006134">
    <property type="entry name" value="DNA-dir_DNA_pol_B_multi_dom"/>
</dbReference>
<keyword evidence="5 7" id="KW-0238">DNA-binding</keyword>
<dbReference type="NCBIfam" id="NF004421">
    <property type="entry name" value="PRK05762.1-2"/>
    <property type="match status" value="1"/>
</dbReference>
<dbReference type="AlphaFoldDB" id="A0A975DD56"/>
<protein>
    <recommendedName>
        <fullName evidence="7">DNA polymerase</fullName>
        <ecNumber evidence="7">2.7.7.7</ecNumber>
    </recommendedName>
</protein>
<dbReference type="InterPro" id="IPR042087">
    <property type="entry name" value="DNA_pol_B_thumb"/>
</dbReference>
<dbReference type="InterPro" id="IPR012337">
    <property type="entry name" value="RNaseH-like_sf"/>
</dbReference>
<keyword evidence="4 7" id="KW-0239">DNA-directed DNA polymerase</keyword>
<gene>
    <name evidence="10" type="ORF">J1N51_04745</name>
</gene>
<dbReference type="InterPro" id="IPR036397">
    <property type="entry name" value="RNaseH_sf"/>
</dbReference>
<keyword evidence="7" id="KW-0235">DNA replication</keyword>
<dbReference type="InterPro" id="IPR006133">
    <property type="entry name" value="DNA-dir_DNA_pol_B_exonuc"/>
</dbReference>
<keyword evidence="3 7" id="KW-0548">Nucleotidyltransferase</keyword>
<keyword evidence="2 7" id="KW-0808">Transferase</keyword>
<dbReference type="Gene3D" id="1.10.132.60">
    <property type="entry name" value="DNA polymerase family B, C-terminal domain"/>
    <property type="match status" value="1"/>
</dbReference>
<dbReference type="InterPro" id="IPR050240">
    <property type="entry name" value="DNA_pol_type-B"/>
</dbReference>
<evidence type="ECO:0000256" key="1">
    <source>
        <dbReference type="ARBA" id="ARBA00005755"/>
    </source>
</evidence>
<dbReference type="EC" id="2.7.7.7" evidence="7"/>
<dbReference type="InterPro" id="IPR023211">
    <property type="entry name" value="DNA_pol_palm_dom_sf"/>
</dbReference>
<dbReference type="GO" id="GO:0000166">
    <property type="term" value="F:nucleotide binding"/>
    <property type="evidence" value="ECO:0007669"/>
    <property type="project" value="InterPro"/>
</dbReference>
<sequence>MSNHIDPESENTGFILSRSQYDRGGLCCFDFWIQTQSGVSLLTVTGEKPVCFIRQTDVDSVVTLAHNQALPITSKPLDLKSFDSEPMAALYAPNLATYYKIKPLCESLSVEIFEEDIRPVDRYLMERFVKGSVKFVGQQVQGRRYNHFQNVKLTASDYTPRPMSLLSIDIECNEKGDLFSIGLYQGAQSSAAKFAVVLYNTGGMLKSVETLTKDKEVPEFIEWCSDEKSLLKRFCEWVNFIDPDCLVGWNFISFDVRLIDRAAQRNNVKLRIGRDGSALRFSDGKSGHQRYPDRASVAGRVVLDGIDVMKNATYHFASFSLNNVAKEILSDQKITLTDDPSDKLGEIKRLYQQEPIKLAEYNLQDCKLVADIFRQEQLLLYLQTRSRLTGLELDKVGGSVAAFQNLYMPGMHRKGWIAPNLVKLEDYLHSPGGYVMESVPGIHPQVLVFDFKSLYPSIIRTFNIDPVTLIEAPNIPAEQRIPGFRGGEFSREKSLLSDILDELWLAREKAKSEGNKVFSNAIKIIMNSFYGVLGSAGCRFYDTKLASSITMRGHWVLNQTKEWLERQGLKVIYGDTDSVFVSLAESRYSESDAPELESRLNNWWQVKLSEEMNLHSRLELEYENCYQPFFMPTIRGSETGSKKRYAGQVIDADGNKKIVFKGLESVRSDWTPLAKQFQQELYERVFKNCTCHDYIVEILTQLRSGQHDSLLHYRKRIRNDLKSYTKTTPPQIRAAKGANRLLGFNKYGRGDLIEYYISTKGPQSIDFVDLYDYEHYVEKQLFPIAESILSHCEPSALLAFDDQLSLL</sequence>
<dbReference type="RefSeq" id="WP_208832828.1">
    <property type="nucleotide sequence ID" value="NZ_CP072110.1"/>
</dbReference>
<evidence type="ECO:0000256" key="7">
    <source>
        <dbReference type="RuleBase" id="RU000442"/>
    </source>
</evidence>
<dbReference type="Gene3D" id="2.40.50.590">
    <property type="match status" value="1"/>
</dbReference>
<evidence type="ECO:0000313" key="10">
    <source>
        <dbReference type="EMBL" id="QTH64774.1"/>
    </source>
</evidence>
<accession>A0A975DD56</accession>
<dbReference type="Gene3D" id="3.90.1600.10">
    <property type="entry name" value="Palm domain of DNA polymerase"/>
    <property type="match status" value="2"/>
</dbReference>
<dbReference type="FunFam" id="3.90.1600.10:FF:000030">
    <property type="entry name" value="DNA polymerase II"/>
    <property type="match status" value="1"/>
</dbReference>
<dbReference type="SUPFAM" id="SSF56672">
    <property type="entry name" value="DNA/RNA polymerases"/>
    <property type="match status" value="1"/>
</dbReference>
<evidence type="ECO:0000256" key="6">
    <source>
        <dbReference type="ARBA" id="ARBA00049244"/>
    </source>
</evidence>
<dbReference type="SUPFAM" id="SSF53098">
    <property type="entry name" value="Ribonuclease H-like"/>
    <property type="match status" value="1"/>
</dbReference>
<feature type="domain" description="DNA-directed DNA polymerase family B multifunctional" evidence="8">
    <location>
        <begin position="411"/>
        <end position="775"/>
    </location>
</feature>
<evidence type="ECO:0000259" key="8">
    <source>
        <dbReference type="Pfam" id="PF00136"/>
    </source>
</evidence>
<dbReference type="Gene3D" id="3.30.420.10">
    <property type="entry name" value="Ribonuclease H-like superfamily/Ribonuclease H"/>
    <property type="match status" value="1"/>
</dbReference>
<dbReference type="PRINTS" id="PR00106">
    <property type="entry name" value="DNAPOLB"/>
</dbReference>
<evidence type="ECO:0000256" key="4">
    <source>
        <dbReference type="ARBA" id="ARBA00022932"/>
    </source>
</evidence>
<dbReference type="InterPro" id="IPR017964">
    <property type="entry name" value="DNA-dir_DNA_pol_B_CS"/>
</dbReference>
<evidence type="ECO:0000256" key="5">
    <source>
        <dbReference type="ARBA" id="ARBA00023125"/>
    </source>
</evidence>
<dbReference type="PROSITE" id="PS00116">
    <property type="entry name" value="DNA_POLYMERASE_B"/>
    <property type="match status" value="1"/>
</dbReference>
<dbReference type="GO" id="GO:0003677">
    <property type="term" value="F:DNA binding"/>
    <property type="evidence" value="ECO:0007669"/>
    <property type="project" value="UniProtKB-KW"/>
</dbReference>
<dbReference type="GO" id="GO:0003887">
    <property type="term" value="F:DNA-directed DNA polymerase activity"/>
    <property type="evidence" value="ECO:0007669"/>
    <property type="project" value="UniProtKB-KW"/>
</dbReference>
<reference evidence="10" key="1">
    <citation type="submission" date="2021-03" db="EMBL/GenBank/DDBJ databases">
        <title>Description of Psychrosphaera ytuae sp. nov. isolated from deep sea sediment of South China Sea.</title>
        <authorList>
            <person name="Zhang J."/>
            <person name="Xu X.-D."/>
        </authorList>
    </citation>
    <scope>NUCLEOTIDE SEQUENCE</scope>
    <source>
        <strain evidence="10">MTZ26</strain>
    </source>
</reference>
<organism evidence="10 11">
    <name type="scientific">Psychrosphaera ytuae</name>
    <dbReference type="NCBI Taxonomy" id="2820710"/>
    <lineage>
        <taxon>Bacteria</taxon>
        <taxon>Pseudomonadati</taxon>
        <taxon>Pseudomonadota</taxon>
        <taxon>Gammaproteobacteria</taxon>
        <taxon>Alteromonadales</taxon>
        <taxon>Pseudoalteromonadaceae</taxon>
        <taxon>Psychrosphaera</taxon>
    </lineage>
</organism>
<feature type="domain" description="DNA-directed DNA polymerase family B exonuclease" evidence="9">
    <location>
        <begin position="111"/>
        <end position="324"/>
    </location>
</feature>